<feature type="region of interest" description="Disordered" evidence="1">
    <location>
        <begin position="1"/>
        <end position="37"/>
    </location>
</feature>
<dbReference type="EMBL" id="FOSR01000001">
    <property type="protein sequence ID" value="SFK28493.1"/>
    <property type="molecule type" value="Genomic_DNA"/>
</dbReference>
<keyword evidence="2" id="KW-1133">Transmembrane helix</keyword>
<dbReference type="PANTHER" id="PTHR34475">
    <property type="match status" value="1"/>
</dbReference>
<dbReference type="InterPro" id="IPR050400">
    <property type="entry name" value="Bact_Cytoskel_RodZ"/>
</dbReference>
<name>A0A1I3Y9P2_9GAMM</name>
<gene>
    <name evidence="4" type="ORF">SAMN05192579_101388</name>
</gene>
<dbReference type="Pfam" id="PF13464">
    <property type="entry name" value="RodZ_C"/>
    <property type="match status" value="1"/>
</dbReference>
<dbReference type="AlphaFoldDB" id="A0A1I3Y9P2"/>
<dbReference type="InterPro" id="IPR025194">
    <property type="entry name" value="RodZ-like_C"/>
</dbReference>
<dbReference type="Gene3D" id="1.10.260.40">
    <property type="entry name" value="lambda repressor-like DNA-binding domains"/>
    <property type="match status" value="1"/>
</dbReference>
<dbReference type="Pfam" id="PF13413">
    <property type="entry name" value="HTH_25"/>
    <property type="match status" value="1"/>
</dbReference>
<evidence type="ECO:0000313" key="4">
    <source>
        <dbReference type="EMBL" id="SFK28493.1"/>
    </source>
</evidence>
<dbReference type="CDD" id="cd00093">
    <property type="entry name" value="HTH_XRE"/>
    <property type="match status" value="1"/>
</dbReference>
<evidence type="ECO:0000256" key="2">
    <source>
        <dbReference type="SAM" id="Phobius"/>
    </source>
</evidence>
<organism evidence="4 5">
    <name type="scientific">Rhodanobacter glycinis</name>
    <dbReference type="NCBI Taxonomy" id="582702"/>
    <lineage>
        <taxon>Bacteria</taxon>
        <taxon>Pseudomonadati</taxon>
        <taxon>Pseudomonadota</taxon>
        <taxon>Gammaproteobacteria</taxon>
        <taxon>Lysobacterales</taxon>
        <taxon>Rhodanobacteraceae</taxon>
        <taxon>Rhodanobacter</taxon>
    </lineage>
</organism>
<keyword evidence="5" id="KW-1185">Reference proteome</keyword>
<protein>
    <submittedName>
        <fullName evidence="4">Cytoskeleton protein RodZ</fullName>
    </submittedName>
</protein>
<evidence type="ECO:0000256" key="1">
    <source>
        <dbReference type="SAM" id="MobiDB-lite"/>
    </source>
</evidence>
<dbReference type="InterPro" id="IPR001387">
    <property type="entry name" value="Cro/C1-type_HTH"/>
</dbReference>
<dbReference type="GO" id="GO:0003677">
    <property type="term" value="F:DNA binding"/>
    <property type="evidence" value="ECO:0007669"/>
    <property type="project" value="InterPro"/>
</dbReference>
<reference evidence="5" key="1">
    <citation type="submission" date="2016-10" db="EMBL/GenBank/DDBJ databases">
        <authorList>
            <person name="Varghese N."/>
            <person name="Submissions S."/>
        </authorList>
    </citation>
    <scope>NUCLEOTIDE SEQUENCE [LARGE SCALE GENOMIC DNA]</scope>
    <source>
        <strain evidence="5">MO64</strain>
    </source>
</reference>
<sequence length="331" mass="34780">MNVQPSHPGDMTSGVPDPTLDAAGGQQPAIDLTDSAPGFGSRLRAAREARGLDLESCGHAMHLPVRVLRQIESDDRQGIDYQVYLTGYIRKYGRHLGVDDAEIDAEIARIKRSDSVQASPELVVTGGISHSRYLLERYATAATYVVLTVVIAVPTIWLGVHGTLSSDMSRLAPLDSAPVAQQDAASPVQKSGHALAATLPLPTVEPPQVDQPLMASMMPVPNLGGDTAATPAPPAATAVGSGDHSLVLTLDNNSWVEVTNTDGDRLEYSLLPAGTVKTYRSNEPLNVRIGNAAGAKVSIDGQPVALGDYRHANVAHFRVAIQDGKAAPAGV</sequence>
<dbReference type="PANTHER" id="PTHR34475:SF1">
    <property type="entry name" value="CYTOSKELETON PROTEIN RODZ"/>
    <property type="match status" value="1"/>
</dbReference>
<accession>A0A1I3Y9P2</accession>
<feature type="domain" description="Cytoskeleton protein RodZ-like C-terminal" evidence="3">
    <location>
        <begin position="247"/>
        <end position="317"/>
    </location>
</feature>
<dbReference type="InterPro" id="IPR010982">
    <property type="entry name" value="Lambda_DNA-bd_dom_sf"/>
</dbReference>
<evidence type="ECO:0000313" key="5">
    <source>
        <dbReference type="Proteomes" id="UP000198725"/>
    </source>
</evidence>
<keyword evidence="2" id="KW-0812">Transmembrane</keyword>
<evidence type="ECO:0000259" key="3">
    <source>
        <dbReference type="Pfam" id="PF13464"/>
    </source>
</evidence>
<dbReference type="Proteomes" id="UP000198725">
    <property type="component" value="Unassembled WGS sequence"/>
</dbReference>
<proteinExistence type="predicted"/>
<keyword evidence="2" id="KW-0472">Membrane</keyword>
<feature type="transmembrane region" description="Helical" evidence="2">
    <location>
        <begin position="138"/>
        <end position="160"/>
    </location>
</feature>